<dbReference type="AlphaFoldDB" id="A0AAV2CWX1"/>
<evidence type="ECO:0008006" key="4">
    <source>
        <dbReference type="Google" id="ProtNLM"/>
    </source>
</evidence>
<organism evidence="2 3">
    <name type="scientific">Linum trigynum</name>
    <dbReference type="NCBI Taxonomy" id="586398"/>
    <lineage>
        <taxon>Eukaryota</taxon>
        <taxon>Viridiplantae</taxon>
        <taxon>Streptophyta</taxon>
        <taxon>Embryophyta</taxon>
        <taxon>Tracheophyta</taxon>
        <taxon>Spermatophyta</taxon>
        <taxon>Magnoliopsida</taxon>
        <taxon>eudicotyledons</taxon>
        <taxon>Gunneridae</taxon>
        <taxon>Pentapetalae</taxon>
        <taxon>rosids</taxon>
        <taxon>fabids</taxon>
        <taxon>Malpighiales</taxon>
        <taxon>Linaceae</taxon>
        <taxon>Linum</taxon>
    </lineage>
</organism>
<keyword evidence="3" id="KW-1185">Reference proteome</keyword>
<evidence type="ECO:0000313" key="2">
    <source>
        <dbReference type="EMBL" id="CAL1360061.1"/>
    </source>
</evidence>
<evidence type="ECO:0000313" key="3">
    <source>
        <dbReference type="Proteomes" id="UP001497516"/>
    </source>
</evidence>
<proteinExistence type="predicted"/>
<sequence>MLTFPPTFHISLPKHYRGSADRVETTTPPVSVDGDLELTPLKVLEMHWTKKKGRLIEESLVQWKHVEPEDGTWDETSALQKKYPTFDLEGKVDSKEGGDDRNPPQRVN</sequence>
<reference evidence="2 3" key="1">
    <citation type="submission" date="2024-04" db="EMBL/GenBank/DDBJ databases">
        <authorList>
            <person name="Fracassetti M."/>
        </authorList>
    </citation>
    <scope>NUCLEOTIDE SEQUENCE [LARGE SCALE GENOMIC DNA]</scope>
</reference>
<feature type="region of interest" description="Disordered" evidence="1">
    <location>
        <begin position="84"/>
        <end position="108"/>
    </location>
</feature>
<dbReference type="SUPFAM" id="SSF54160">
    <property type="entry name" value="Chromo domain-like"/>
    <property type="match status" value="1"/>
</dbReference>
<feature type="compositionally biased region" description="Basic and acidic residues" evidence="1">
    <location>
        <begin position="88"/>
        <end position="108"/>
    </location>
</feature>
<dbReference type="EMBL" id="OZ034814">
    <property type="protein sequence ID" value="CAL1360061.1"/>
    <property type="molecule type" value="Genomic_DNA"/>
</dbReference>
<accession>A0AAV2CWX1</accession>
<dbReference type="InterPro" id="IPR016197">
    <property type="entry name" value="Chromo-like_dom_sf"/>
</dbReference>
<dbReference type="Proteomes" id="UP001497516">
    <property type="component" value="Chromosome 10"/>
</dbReference>
<protein>
    <recommendedName>
        <fullName evidence="4">Chromo domain-containing protein</fullName>
    </recommendedName>
</protein>
<name>A0AAV2CWX1_9ROSI</name>
<gene>
    <name evidence="2" type="ORF">LTRI10_LOCUS7520</name>
</gene>
<evidence type="ECO:0000256" key="1">
    <source>
        <dbReference type="SAM" id="MobiDB-lite"/>
    </source>
</evidence>